<dbReference type="Proteomes" id="UP000316545">
    <property type="component" value="Unassembled WGS sequence"/>
</dbReference>
<evidence type="ECO:0000313" key="1">
    <source>
        <dbReference type="EMBL" id="TWB25048.1"/>
    </source>
</evidence>
<comment type="caution">
    <text evidence="1">The sequence shown here is derived from an EMBL/GenBank/DDBJ whole genome shotgun (WGS) entry which is preliminary data.</text>
</comment>
<dbReference type="InterPro" id="IPR014710">
    <property type="entry name" value="RmlC-like_jellyroll"/>
</dbReference>
<sequence length="302" mass="32586">MYGKNDLRASLAPSAEKAAVTPFKPASYGRFYEEMPVEESELASTWLTRGQNLIVAYSAVRSGAVLARSGQIDEYAVVLPDAGLSVEITAGGRTETAHGPCVAFIPPGDSSVRALGDGGLYRLITTRSADLAARCANAGDFATPDLNVPEFTPWPDPVGGWRIRVYSGDVPSQPGRFGRIYRCTTIMVNLTSGRVGPRDPADLSPHHHDDFEQYSIATAGEFIHHLRWPWTGNSAHWLEDQHAYCAAPSVAVIPPPATHTSQGMSTGLNRLADVFCPPRRDFSAREGWVLNAADYPAPDPAP</sequence>
<proteinExistence type="predicted"/>
<accession>A0A560FTV2</accession>
<dbReference type="Gene3D" id="2.60.120.10">
    <property type="entry name" value="Jelly Rolls"/>
    <property type="match status" value="1"/>
</dbReference>
<dbReference type="EMBL" id="VITO01000011">
    <property type="protein sequence ID" value="TWB25048.1"/>
    <property type="molecule type" value="Genomic_DNA"/>
</dbReference>
<protein>
    <recommendedName>
        <fullName evidence="3">5-deoxyglucuronate isomerase</fullName>
    </recommendedName>
</protein>
<reference evidence="1 2" key="1">
    <citation type="submission" date="2019-06" db="EMBL/GenBank/DDBJ databases">
        <title>Genomic Encyclopedia of Type Strains, Phase IV (KMG-V): Genome sequencing to study the core and pangenomes of soil and plant-associated prokaryotes.</title>
        <authorList>
            <person name="Whitman W."/>
        </authorList>
    </citation>
    <scope>NUCLEOTIDE SEQUENCE [LARGE SCALE GENOMIC DNA]</scope>
    <source>
        <strain evidence="1 2">BR 11865</strain>
    </source>
</reference>
<organism evidence="1 2">
    <name type="scientific">Nitrospirillum amazonense</name>
    <dbReference type="NCBI Taxonomy" id="28077"/>
    <lineage>
        <taxon>Bacteria</taxon>
        <taxon>Pseudomonadati</taxon>
        <taxon>Pseudomonadota</taxon>
        <taxon>Alphaproteobacteria</taxon>
        <taxon>Rhodospirillales</taxon>
        <taxon>Azospirillaceae</taxon>
        <taxon>Nitrospirillum</taxon>
    </lineage>
</organism>
<dbReference type="AlphaFoldDB" id="A0A560FTV2"/>
<evidence type="ECO:0000313" key="2">
    <source>
        <dbReference type="Proteomes" id="UP000316545"/>
    </source>
</evidence>
<keyword evidence="2" id="KW-1185">Reference proteome</keyword>
<gene>
    <name evidence="1" type="ORF">FBZ88_111125</name>
</gene>
<evidence type="ECO:0008006" key="3">
    <source>
        <dbReference type="Google" id="ProtNLM"/>
    </source>
</evidence>
<name>A0A560FTV2_9PROT</name>